<accession>A0ACD1AH82</accession>
<protein>
    <submittedName>
        <fullName evidence="1">Spore photoproduct lyase</fullName>
    </submittedName>
</protein>
<proteinExistence type="predicted"/>
<evidence type="ECO:0000313" key="2">
    <source>
        <dbReference type="Proteomes" id="UP000594014"/>
    </source>
</evidence>
<evidence type="ECO:0000313" key="1">
    <source>
        <dbReference type="EMBL" id="QOX65903.1"/>
    </source>
</evidence>
<keyword evidence="2" id="KW-1185">Reference proteome</keyword>
<dbReference type="Proteomes" id="UP000594014">
    <property type="component" value="Chromosome"/>
</dbReference>
<gene>
    <name evidence="1" type="ORF">FRZ06_10365</name>
</gene>
<dbReference type="EMBL" id="CP042469">
    <property type="protein sequence ID" value="QOX65903.1"/>
    <property type="molecule type" value="Genomic_DNA"/>
</dbReference>
<organism evidence="1 2">
    <name type="scientific">Anoxybacterium hadale</name>
    <dbReference type="NCBI Taxonomy" id="3408580"/>
    <lineage>
        <taxon>Bacteria</taxon>
        <taxon>Bacillati</taxon>
        <taxon>Bacillota</taxon>
        <taxon>Clostridia</taxon>
        <taxon>Peptostreptococcales</taxon>
        <taxon>Anaerovoracaceae</taxon>
        <taxon>Anoxybacterium</taxon>
    </lineage>
</organism>
<name>A0ACD1AH82_9FIRM</name>
<sequence>MGDDELFPERVYYEPAALDYDLGRYLKSKYQDASWIEIENHNNIEELRSNSNKEFNRMKGYLIIGIRKTHKYVPNHKVSDFLVPYTSSGCSAKCLYCYLVCNYNKCSYMRLFVNREQMMKKLLKTAAAAQEDLTFEIGSNSDLVLENTMTENLEWTITEFARSRKGYLTLPTKFDMVEPLLSLEHKGRTLIRMSVNPQSIIQKIEFGTSPLENRIKALNELCHAGYRTGLLIAPVILVDDWMDQYKILIEQLAELLSEKAKKEIFIEIIFMTYSFVHRAINNEAFPNAVELYDKELMTGRGRGRYCYRNPLREQGEAFLREQIEAKLGNVPILYVV</sequence>
<keyword evidence="1" id="KW-0456">Lyase</keyword>
<reference evidence="1" key="1">
    <citation type="submission" date="2019-08" db="EMBL/GenBank/DDBJ databases">
        <title>Genome sequence of Clostridiales bacterium MT110.</title>
        <authorList>
            <person name="Cao J."/>
        </authorList>
    </citation>
    <scope>NUCLEOTIDE SEQUENCE</scope>
    <source>
        <strain evidence="1">MT110</strain>
    </source>
</reference>